<organism evidence="4 5">
    <name type="scientific">Methyloceanibacter caenitepidi</name>
    <dbReference type="NCBI Taxonomy" id="1384459"/>
    <lineage>
        <taxon>Bacteria</taxon>
        <taxon>Pseudomonadati</taxon>
        <taxon>Pseudomonadota</taxon>
        <taxon>Alphaproteobacteria</taxon>
        <taxon>Hyphomicrobiales</taxon>
        <taxon>Hyphomicrobiaceae</taxon>
        <taxon>Methyloceanibacter</taxon>
    </lineage>
</organism>
<evidence type="ECO:0000313" key="5">
    <source>
        <dbReference type="Proteomes" id="UP000031643"/>
    </source>
</evidence>
<dbReference type="CDD" id="cd06422">
    <property type="entry name" value="NTP_transferase_like_1"/>
    <property type="match status" value="1"/>
</dbReference>
<reference evidence="4 5" key="1">
    <citation type="submission" date="2014-09" db="EMBL/GenBank/DDBJ databases">
        <title>Genome sequencing of Methyloceanibacter caenitepidi Gela4.</title>
        <authorList>
            <person name="Takeuchi M."/>
            <person name="Susumu S."/>
            <person name="Kamagata Y."/>
            <person name="Oshima K."/>
            <person name="Hattori M."/>
            <person name="Iwasaki W."/>
        </authorList>
    </citation>
    <scope>NUCLEOTIDE SEQUENCE [LARGE SCALE GENOMIC DNA]</scope>
    <source>
        <strain evidence="4 5">Gela4</strain>
    </source>
</reference>
<keyword evidence="1 4" id="KW-0808">Transferase</keyword>
<proteinExistence type="predicted"/>
<gene>
    <name evidence="4" type="ORF">GL4_0567</name>
</gene>
<evidence type="ECO:0000256" key="1">
    <source>
        <dbReference type="ARBA" id="ARBA00022679"/>
    </source>
</evidence>
<dbReference type="STRING" id="1384459.GL4_0567"/>
<dbReference type="PANTHER" id="PTHR43584:SF8">
    <property type="entry name" value="N-ACETYLMURAMATE ALPHA-1-PHOSPHATE URIDYLYLTRANSFERASE"/>
    <property type="match status" value="1"/>
</dbReference>
<name>A0A0A8JZZ6_9HYPH</name>
<evidence type="ECO:0000259" key="3">
    <source>
        <dbReference type="Pfam" id="PF00483"/>
    </source>
</evidence>
<dbReference type="InterPro" id="IPR050065">
    <property type="entry name" value="GlmU-like"/>
</dbReference>
<dbReference type="SUPFAM" id="SSF53448">
    <property type="entry name" value="Nucleotide-diphospho-sugar transferases"/>
    <property type="match status" value="1"/>
</dbReference>
<evidence type="ECO:0000313" key="4">
    <source>
        <dbReference type="EMBL" id="BAQ16031.1"/>
    </source>
</evidence>
<dbReference type="HOGENOM" id="CLU_029499_2_1_5"/>
<feature type="domain" description="Nucleotidyl transferase" evidence="3">
    <location>
        <begin position="8"/>
        <end position="132"/>
    </location>
</feature>
<dbReference type="Gene3D" id="3.90.550.10">
    <property type="entry name" value="Spore Coat Polysaccharide Biosynthesis Protein SpsA, Chain A"/>
    <property type="match status" value="1"/>
</dbReference>
<dbReference type="RefSeq" id="WP_045364286.1">
    <property type="nucleotide sequence ID" value="NZ_AP014648.1"/>
</dbReference>
<dbReference type="EMBL" id="AP014648">
    <property type="protein sequence ID" value="BAQ16031.1"/>
    <property type="molecule type" value="Genomic_DNA"/>
</dbReference>
<dbReference type="Proteomes" id="UP000031643">
    <property type="component" value="Chromosome"/>
</dbReference>
<keyword evidence="2" id="KW-0548">Nucleotidyltransferase</keyword>
<dbReference type="KEGG" id="mcg:GL4_0567"/>
<dbReference type="PANTHER" id="PTHR43584">
    <property type="entry name" value="NUCLEOTIDYL TRANSFERASE"/>
    <property type="match status" value="1"/>
</dbReference>
<evidence type="ECO:0000256" key="2">
    <source>
        <dbReference type="ARBA" id="ARBA00022695"/>
    </source>
</evidence>
<protein>
    <submittedName>
        <fullName evidence="4">Nucleotidyltransferase</fullName>
    </submittedName>
</protein>
<dbReference type="AlphaFoldDB" id="A0A0A8JZZ6"/>
<dbReference type="OrthoDB" id="9788272at2"/>
<sequence>MMTPVRSAMVLAAGFGERMRPLTDKMPKPLVPLMGRSLIDHVLDRLNAAGVETAVVNVHYLPEQIEAHMAARADRAPKTIISDEREQLLDTGGGATKALPLLGEGPFFIHNSDSVWSEGVTPALSHMRRHWNPALMDCLLLLAPLSTSIGYGGRGDFDMEPDGRISRRGERQVVPFAFAGVSLCTSALFENAPEGPFSLNLLWDRALEKDRLFGVRLDGRWMHVGTPEALKEAEASFEHEGA</sequence>
<dbReference type="InterPro" id="IPR029044">
    <property type="entry name" value="Nucleotide-diphossugar_trans"/>
</dbReference>
<accession>A0A0A8JZZ6</accession>
<keyword evidence="5" id="KW-1185">Reference proteome</keyword>
<dbReference type="Pfam" id="PF00483">
    <property type="entry name" value="NTP_transferase"/>
    <property type="match status" value="1"/>
</dbReference>
<dbReference type="InterPro" id="IPR005835">
    <property type="entry name" value="NTP_transferase_dom"/>
</dbReference>
<dbReference type="GO" id="GO:0016779">
    <property type="term" value="F:nucleotidyltransferase activity"/>
    <property type="evidence" value="ECO:0007669"/>
    <property type="project" value="UniProtKB-KW"/>
</dbReference>